<name>A0ABS2NUE2_9BACI</name>
<evidence type="ECO:0000313" key="2">
    <source>
        <dbReference type="Proteomes" id="UP000737402"/>
    </source>
</evidence>
<reference evidence="1 2" key="1">
    <citation type="submission" date="2021-01" db="EMBL/GenBank/DDBJ databases">
        <title>Genomic Encyclopedia of Type Strains, Phase IV (KMG-IV): sequencing the most valuable type-strain genomes for metagenomic binning, comparative biology and taxonomic classification.</title>
        <authorList>
            <person name="Goeker M."/>
        </authorList>
    </citation>
    <scope>NUCLEOTIDE SEQUENCE [LARGE SCALE GENOMIC DNA]</scope>
    <source>
        <strain evidence="1 2">DSM 25879</strain>
    </source>
</reference>
<dbReference type="EMBL" id="JAFBED010000001">
    <property type="protein sequence ID" value="MBM7618261.1"/>
    <property type="molecule type" value="Genomic_DNA"/>
</dbReference>
<proteinExistence type="predicted"/>
<protein>
    <submittedName>
        <fullName evidence="1">Uncharacterized protein</fullName>
    </submittedName>
</protein>
<gene>
    <name evidence="1" type="ORF">JOC95_000103</name>
</gene>
<dbReference type="Proteomes" id="UP000737402">
    <property type="component" value="Unassembled WGS sequence"/>
</dbReference>
<accession>A0ABS2NUE2</accession>
<keyword evidence="2" id="KW-1185">Reference proteome</keyword>
<evidence type="ECO:0000313" key="1">
    <source>
        <dbReference type="EMBL" id="MBM7618261.1"/>
    </source>
</evidence>
<sequence length="68" mass="7605">MLVVRLETNGEGYEAIVSHDLQTPAPYIIAKNNSTGEIVALSIFILDSNNIKLIANEPYEVKKYVKRV</sequence>
<organism evidence="1 2">
    <name type="scientific">Sutcliffiella tianshenii</name>
    <dbReference type="NCBI Taxonomy" id="1463404"/>
    <lineage>
        <taxon>Bacteria</taxon>
        <taxon>Bacillati</taxon>
        <taxon>Bacillota</taxon>
        <taxon>Bacilli</taxon>
        <taxon>Bacillales</taxon>
        <taxon>Bacillaceae</taxon>
        <taxon>Sutcliffiella</taxon>
    </lineage>
</organism>
<comment type="caution">
    <text evidence="1">The sequence shown here is derived from an EMBL/GenBank/DDBJ whole genome shotgun (WGS) entry which is preliminary data.</text>
</comment>